<gene>
    <name evidence="2" type="ORF">KP79_PYT13794</name>
</gene>
<dbReference type="OrthoDB" id="6161962at2759"/>
<evidence type="ECO:0000313" key="3">
    <source>
        <dbReference type="Proteomes" id="UP000242188"/>
    </source>
</evidence>
<sequence>MAIPTRELWTKANVRTPFRCAEQCKNDDACVSFFYNRDSLSCVGHSITLGITYGSMSADGNKYYVGEVGEDYIGDVCTTSSDCYVTASECRKGACWCAAGYSFWPSSRSCVQYMRVGYTVHVRHVRLQLEDQRLLPPECHQIRQTS</sequence>
<dbReference type="Proteomes" id="UP000242188">
    <property type="component" value="Unassembled WGS sequence"/>
</dbReference>
<protein>
    <recommendedName>
        <fullName evidence="1">Apple domain-containing protein</fullName>
    </recommendedName>
</protein>
<dbReference type="Pfam" id="PF00024">
    <property type="entry name" value="PAN_1"/>
    <property type="match status" value="1"/>
</dbReference>
<dbReference type="Gene3D" id="3.50.4.10">
    <property type="entry name" value="Hepatocyte Growth Factor"/>
    <property type="match status" value="1"/>
</dbReference>
<dbReference type="SUPFAM" id="SSF57414">
    <property type="entry name" value="Hairpin loop containing domain-like"/>
    <property type="match status" value="1"/>
</dbReference>
<organism evidence="2 3">
    <name type="scientific">Mizuhopecten yessoensis</name>
    <name type="common">Japanese scallop</name>
    <name type="synonym">Patinopecten yessoensis</name>
    <dbReference type="NCBI Taxonomy" id="6573"/>
    <lineage>
        <taxon>Eukaryota</taxon>
        <taxon>Metazoa</taxon>
        <taxon>Spiralia</taxon>
        <taxon>Lophotrochozoa</taxon>
        <taxon>Mollusca</taxon>
        <taxon>Bivalvia</taxon>
        <taxon>Autobranchia</taxon>
        <taxon>Pteriomorphia</taxon>
        <taxon>Pectinida</taxon>
        <taxon>Pectinoidea</taxon>
        <taxon>Pectinidae</taxon>
        <taxon>Mizuhopecten</taxon>
    </lineage>
</organism>
<feature type="domain" description="Apple" evidence="1">
    <location>
        <begin position="12"/>
        <end position="50"/>
    </location>
</feature>
<dbReference type="AlphaFoldDB" id="A0A210QQ22"/>
<accession>A0A210QQ22</accession>
<reference evidence="2 3" key="1">
    <citation type="journal article" date="2017" name="Nat. Ecol. Evol.">
        <title>Scallop genome provides insights into evolution of bilaterian karyotype and development.</title>
        <authorList>
            <person name="Wang S."/>
            <person name="Zhang J."/>
            <person name="Jiao W."/>
            <person name="Li J."/>
            <person name="Xun X."/>
            <person name="Sun Y."/>
            <person name="Guo X."/>
            <person name="Huan P."/>
            <person name="Dong B."/>
            <person name="Zhang L."/>
            <person name="Hu X."/>
            <person name="Sun X."/>
            <person name="Wang J."/>
            <person name="Zhao C."/>
            <person name="Wang Y."/>
            <person name="Wang D."/>
            <person name="Huang X."/>
            <person name="Wang R."/>
            <person name="Lv J."/>
            <person name="Li Y."/>
            <person name="Zhang Z."/>
            <person name="Liu B."/>
            <person name="Lu W."/>
            <person name="Hui Y."/>
            <person name="Liang J."/>
            <person name="Zhou Z."/>
            <person name="Hou R."/>
            <person name="Li X."/>
            <person name="Liu Y."/>
            <person name="Li H."/>
            <person name="Ning X."/>
            <person name="Lin Y."/>
            <person name="Zhao L."/>
            <person name="Xing Q."/>
            <person name="Dou J."/>
            <person name="Li Y."/>
            <person name="Mao J."/>
            <person name="Guo H."/>
            <person name="Dou H."/>
            <person name="Li T."/>
            <person name="Mu C."/>
            <person name="Jiang W."/>
            <person name="Fu Q."/>
            <person name="Fu X."/>
            <person name="Miao Y."/>
            <person name="Liu J."/>
            <person name="Yu Q."/>
            <person name="Li R."/>
            <person name="Liao H."/>
            <person name="Li X."/>
            <person name="Kong Y."/>
            <person name="Jiang Z."/>
            <person name="Chourrout D."/>
            <person name="Li R."/>
            <person name="Bao Z."/>
        </authorList>
    </citation>
    <scope>NUCLEOTIDE SEQUENCE [LARGE SCALE GENOMIC DNA]</scope>
    <source>
        <strain evidence="2 3">PY_sf001</strain>
    </source>
</reference>
<evidence type="ECO:0000259" key="1">
    <source>
        <dbReference type="Pfam" id="PF00024"/>
    </source>
</evidence>
<name>A0A210QQ22_MIZYE</name>
<dbReference type="InterPro" id="IPR003609">
    <property type="entry name" value="Pan_app"/>
</dbReference>
<proteinExistence type="predicted"/>
<dbReference type="EMBL" id="NEDP02002420">
    <property type="protein sequence ID" value="OWF50831.1"/>
    <property type="molecule type" value="Genomic_DNA"/>
</dbReference>
<evidence type="ECO:0000313" key="2">
    <source>
        <dbReference type="EMBL" id="OWF50831.1"/>
    </source>
</evidence>
<keyword evidence="3" id="KW-1185">Reference proteome</keyword>
<comment type="caution">
    <text evidence="2">The sequence shown here is derived from an EMBL/GenBank/DDBJ whole genome shotgun (WGS) entry which is preliminary data.</text>
</comment>